<reference evidence="1 2" key="1">
    <citation type="submission" date="2018-05" db="EMBL/GenBank/DDBJ databases">
        <title>Genomic Encyclopedia of Type Strains, Phase IV (KMG-IV): sequencing the most valuable type-strain genomes for metagenomic binning, comparative biology and taxonomic classification.</title>
        <authorList>
            <person name="Goeker M."/>
        </authorList>
    </citation>
    <scope>NUCLEOTIDE SEQUENCE [LARGE SCALE GENOMIC DNA]</scope>
    <source>
        <strain evidence="1 2">DSM 28556</strain>
    </source>
</reference>
<organism evidence="1 2">
    <name type="scientific">Pseudogracilibacillus auburnensis</name>
    <dbReference type="NCBI Taxonomy" id="1494959"/>
    <lineage>
        <taxon>Bacteria</taxon>
        <taxon>Bacillati</taxon>
        <taxon>Bacillota</taxon>
        <taxon>Bacilli</taxon>
        <taxon>Bacillales</taxon>
        <taxon>Bacillaceae</taxon>
        <taxon>Pseudogracilibacillus</taxon>
    </lineage>
</organism>
<accession>A0A2V3VYF6</accession>
<name>A0A2V3VYF6_9BACI</name>
<evidence type="ECO:0000313" key="2">
    <source>
        <dbReference type="Proteomes" id="UP000247978"/>
    </source>
</evidence>
<dbReference type="Proteomes" id="UP000247978">
    <property type="component" value="Unassembled WGS sequence"/>
</dbReference>
<dbReference type="EMBL" id="QJJQ01000009">
    <property type="protein sequence ID" value="PXW85954.1"/>
    <property type="molecule type" value="Genomic_DNA"/>
</dbReference>
<gene>
    <name evidence="1" type="ORF">DFR56_109117</name>
</gene>
<comment type="caution">
    <text evidence="1">The sequence shown here is derived from an EMBL/GenBank/DDBJ whole genome shotgun (WGS) entry which is preliminary data.</text>
</comment>
<sequence length="46" mass="5398">MLHVPERIIPGNMVYELEHNLRTIETDISEIGEKVKGFTKTFVKRK</sequence>
<dbReference type="AlphaFoldDB" id="A0A2V3VYF6"/>
<proteinExistence type="predicted"/>
<evidence type="ECO:0000313" key="1">
    <source>
        <dbReference type="EMBL" id="PXW85954.1"/>
    </source>
</evidence>
<keyword evidence="2" id="KW-1185">Reference proteome</keyword>
<protein>
    <submittedName>
        <fullName evidence="1">Uncharacterized protein</fullName>
    </submittedName>
</protein>